<evidence type="ECO:0000256" key="3">
    <source>
        <dbReference type="ARBA" id="ARBA00013109"/>
    </source>
</evidence>
<dbReference type="InterPro" id="IPR036108">
    <property type="entry name" value="4pyrrol_syn_uPrphyn_synt_sf"/>
</dbReference>
<proteinExistence type="inferred from homology"/>
<dbReference type="RefSeq" id="WP_109613983.1">
    <property type="nucleotide sequence ID" value="NZ_QGGG01000013.1"/>
</dbReference>
<dbReference type="SUPFAM" id="SSF69618">
    <property type="entry name" value="HemD-like"/>
    <property type="match status" value="1"/>
</dbReference>
<evidence type="ECO:0000256" key="7">
    <source>
        <dbReference type="ARBA" id="ARBA00040167"/>
    </source>
</evidence>
<gene>
    <name evidence="11" type="ORF">C7441_11373</name>
</gene>
<accession>A0A316BZ52</accession>
<name>A0A316BZ52_PSESE</name>
<comment type="caution">
    <text evidence="11">The sequence shown here is derived from an EMBL/GenBank/DDBJ whole genome shotgun (WGS) entry which is preliminary data.</text>
</comment>
<evidence type="ECO:0000259" key="10">
    <source>
        <dbReference type="Pfam" id="PF02602"/>
    </source>
</evidence>
<dbReference type="GO" id="GO:0004852">
    <property type="term" value="F:uroporphyrinogen-III synthase activity"/>
    <property type="evidence" value="ECO:0007669"/>
    <property type="project" value="UniProtKB-UniRule"/>
</dbReference>
<organism evidence="11 12">
    <name type="scientific">Pseudaminobacter salicylatoxidans</name>
    <dbReference type="NCBI Taxonomy" id="93369"/>
    <lineage>
        <taxon>Bacteria</taxon>
        <taxon>Pseudomonadati</taxon>
        <taxon>Pseudomonadota</taxon>
        <taxon>Alphaproteobacteria</taxon>
        <taxon>Hyphomicrobiales</taxon>
        <taxon>Phyllobacteriaceae</taxon>
        <taxon>Pseudaminobacter</taxon>
    </lineage>
</organism>
<dbReference type="AlphaFoldDB" id="A0A316BZ52"/>
<dbReference type="EMBL" id="QGGG01000013">
    <property type="protein sequence ID" value="PWJ80146.1"/>
    <property type="molecule type" value="Genomic_DNA"/>
</dbReference>
<evidence type="ECO:0000256" key="9">
    <source>
        <dbReference type="RuleBase" id="RU366031"/>
    </source>
</evidence>
<keyword evidence="12" id="KW-1185">Reference proteome</keyword>
<sequence>MAGRVLVTRPEPGASATAARLKQAGYEAVLLPLSRTVALPVDLEAVHGPFDAVAVTSANALSHAPRELIDMLSRTRCLAVGARTAKAARDAGFAAVDNGPGDAAGLAQAIVAELPAGARIAYLAGRVRMPDFERHMREAGFALQAIETYDTDRLQPSETALRDLLENDAPDAVLLYSAKAAEAFAMLAHAHPRLAAGALLCLSPRVAASLQGLEGAHIFTAATPDEDALLARLAAASPAVS</sequence>
<comment type="catalytic activity">
    <reaction evidence="8 9">
        <text>hydroxymethylbilane = uroporphyrinogen III + H2O</text>
        <dbReference type="Rhea" id="RHEA:18965"/>
        <dbReference type="ChEBI" id="CHEBI:15377"/>
        <dbReference type="ChEBI" id="CHEBI:57308"/>
        <dbReference type="ChEBI" id="CHEBI:57845"/>
        <dbReference type="EC" id="4.2.1.75"/>
    </reaction>
</comment>
<reference evidence="11 12" key="1">
    <citation type="submission" date="2018-05" db="EMBL/GenBank/DDBJ databases">
        <title>Genomic Encyclopedia of Type Strains, Phase IV (KMG-IV): sequencing the most valuable type-strain genomes for metagenomic binning, comparative biology and taxonomic classification.</title>
        <authorList>
            <person name="Goeker M."/>
        </authorList>
    </citation>
    <scope>NUCLEOTIDE SEQUENCE [LARGE SCALE GENOMIC DNA]</scope>
    <source>
        <strain evidence="11 12">DSM 6986</strain>
    </source>
</reference>
<comment type="function">
    <text evidence="6 9">Catalyzes cyclization of the linear tetrapyrrole, hydroxymethylbilane, to the macrocyclic uroporphyrinogen III.</text>
</comment>
<dbReference type="InterPro" id="IPR003754">
    <property type="entry name" value="4pyrrol_synth_uPrphyn_synth"/>
</dbReference>
<dbReference type="InterPro" id="IPR039793">
    <property type="entry name" value="UROS/Hem4"/>
</dbReference>
<evidence type="ECO:0000256" key="1">
    <source>
        <dbReference type="ARBA" id="ARBA00004772"/>
    </source>
</evidence>
<comment type="similarity">
    <text evidence="2 9">Belongs to the uroporphyrinogen-III synthase family.</text>
</comment>
<dbReference type="PANTHER" id="PTHR38042">
    <property type="entry name" value="UROPORPHYRINOGEN-III SYNTHASE, CHLOROPLASTIC"/>
    <property type="match status" value="1"/>
</dbReference>
<dbReference type="STRING" id="1192868.GCA_000304395_01196"/>
<feature type="domain" description="Tetrapyrrole biosynthesis uroporphyrinogen III synthase" evidence="10">
    <location>
        <begin position="16"/>
        <end position="230"/>
    </location>
</feature>
<evidence type="ECO:0000313" key="12">
    <source>
        <dbReference type="Proteomes" id="UP000245396"/>
    </source>
</evidence>
<dbReference type="PANTHER" id="PTHR38042:SF1">
    <property type="entry name" value="UROPORPHYRINOGEN-III SYNTHASE, CHLOROPLASTIC"/>
    <property type="match status" value="1"/>
</dbReference>
<evidence type="ECO:0000256" key="4">
    <source>
        <dbReference type="ARBA" id="ARBA00023239"/>
    </source>
</evidence>
<dbReference type="CDD" id="cd06578">
    <property type="entry name" value="HemD"/>
    <property type="match status" value="1"/>
</dbReference>
<dbReference type="GO" id="GO:0006780">
    <property type="term" value="P:uroporphyrinogen III biosynthetic process"/>
    <property type="evidence" value="ECO:0007669"/>
    <property type="project" value="UniProtKB-UniRule"/>
</dbReference>
<dbReference type="Gene3D" id="3.40.50.10090">
    <property type="match status" value="2"/>
</dbReference>
<dbReference type="UniPathway" id="UPA00251">
    <property type="reaction ID" value="UER00320"/>
</dbReference>
<evidence type="ECO:0000256" key="2">
    <source>
        <dbReference type="ARBA" id="ARBA00008133"/>
    </source>
</evidence>
<evidence type="ECO:0000256" key="5">
    <source>
        <dbReference type="ARBA" id="ARBA00023244"/>
    </source>
</evidence>
<dbReference type="GO" id="GO:0006782">
    <property type="term" value="P:protoporphyrinogen IX biosynthetic process"/>
    <property type="evidence" value="ECO:0007669"/>
    <property type="project" value="UniProtKB-UniRule"/>
</dbReference>
<protein>
    <recommendedName>
        <fullName evidence="7 9">Uroporphyrinogen-III synthase</fullName>
        <ecNumber evidence="3 9">4.2.1.75</ecNumber>
    </recommendedName>
</protein>
<dbReference type="Proteomes" id="UP000245396">
    <property type="component" value="Unassembled WGS sequence"/>
</dbReference>
<dbReference type="EC" id="4.2.1.75" evidence="3 9"/>
<keyword evidence="5 9" id="KW-0627">Porphyrin biosynthesis</keyword>
<evidence type="ECO:0000256" key="8">
    <source>
        <dbReference type="ARBA" id="ARBA00048617"/>
    </source>
</evidence>
<evidence type="ECO:0000313" key="11">
    <source>
        <dbReference type="EMBL" id="PWJ80146.1"/>
    </source>
</evidence>
<dbReference type="OrthoDB" id="7163809at2"/>
<comment type="pathway">
    <text evidence="1 9">Porphyrin-containing compound metabolism; protoporphyrin-IX biosynthesis; coproporphyrinogen-III from 5-aminolevulinate: step 3/4.</text>
</comment>
<dbReference type="Pfam" id="PF02602">
    <property type="entry name" value="HEM4"/>
    <property type="match status" value="1"/>
</dbReference>
<keyword evidence="4 9" id="KW-0456">Lyase</keyword>
<evidence type="ECO:0000256" key="6">
    <source>
        <dbReference type="ARBA" id="ARBA00037589"/>
    </source>
</evidence>